<dbReference type="PANTHER" id="PTHR10285">
    <property type="entry name" value="URIDINE KINASE"/>
    <property type="match status" value="1"/>
</dbReference>
<dbReference type="SUPFAM" id="SSF55186">
    <property type="entry name" value="ThrRS/AlaRS common domain"/>
    <property type="match status" value="1"/>
</dbReference>
<organism evidence="2 3">
    <name type="scientific">Laedolimicola ammoniilytica</name>
    <dbReference type="NCBI Taxonomy" id="2981771"/>
    <lineage>
        <taxon>Bacteria</taxon>
        <taxon>Bacillati</taxon>
        <taxon>Bacillota</taxon>
        <taxon>Clostridia</taxon>
        <taxon>Lachnospirales</taxon>
        <taxon>Lachnospiraceae</taxon>
        <taxon>Laedolimicola</taxon>
    </lineage>
</organism>
<dbReference type="GO" id="GO:0016301">
    <property type="term" value="F:kinase activity"/>
    <property type="evidence" value="ECO:0007669"/>
    <property type="project" value="UniProtKB-KW"/>
</dbReference>
<dbReference type="EMBL" id="JAOQKC010000004">
    <property type="protein sequence ID" value="MCU6696204.1"/>
    <property type="molecule type" value="Genomic_DNA"/>
</dbReference>
<proteinExistence type="predicted"/>
<keyword evidence="3" id="KW-1185">Reference proteome</keyword>
<dbReference type="InterPro" id="IPR006083">
    <property type="entry name" value="PRK/URK"/>
</dbReference>
<dbReference type="Gene3D" id="3.40.50.300">
    <property type="entry name" value="P-loop containing nucleotide triphosphate hydrolases"/>
    <property type="match status" value="1"/>
</dbReference>
<dbReference type="InterPro" id="IPR012676">
    <property type="entry name" value="TGS-like"/>
</dbReference>
<dbReference type="InterPro" id="IPR012675">
    <property type="entry name" value="Beta-grasp_dom_sf"/>
</dbReference>
<dbReference type="InterPro" id="IPR027417">
    <property type="entry name" value="P-loop_NTPase"/>
</dbReference>
<dbReference type="SUPFAM" id="SSF52540">
    <property type="entry name" value="P-loop containing nucleoside triphosphate hydrolases"/>
    <property type="match status" value="1"/>
</dbReference>
<name>A0ABT2RV68_9FIRM</name>
<comment type="caution">
    <text evidence="2">The sequence shown here is derived from an EMBL/GenBank/DDBJ whole genome shotgun (WGS) entry which is preliminary data.</text>
</comment>
<evidence type="ECO:0000313" key="2">
    <source>
        <dbReference type="EMBL" id="MCU6696204.1"/>
    </source>
</evidence>
<evidence type="ECO:0000313" key="3">
    <source>
        <dbReference type="Proteomes" id="UP001652461"/>
    </source>
</evidence>
<feature type="domain" description="TGS" evidence="1">
    <location>
        <begin position="1"/>
        <end position="62"/>
    </location>
</feature>
<dbReference type="Gene3D" id="3.30.980.10">
    <property type="entry name" value="Threonyl-trna Synthetase, Chain A, domain 2"/>
    <property type="match status" value="1"/>
</dbReference>
<sequence>MKMVKVSLNGNTYEYPEGTRYLEIAADMQKSYLHDIVLVSANKRLRELNKKLYEDAELSFYTTADTVGAQSYRRSLTMLLMKAIYRVAGHEHVTRAQVHYSLSNGYYCTVEGDVKVDDAFLAAVKAQMQEYVARKTPIEKKNVATDKALRIFHNHRMYDKEKLFRYRRASRVNIYSIGEFEDYYYGYMVPDTSYLKYFELHPYDEGFVLQFPTVSEPEKVPPFVPQNKVFRVLKESAKWGDLLGISTVGDLNDCISQGGLHPLIMTQEALQERKIAEIASQIAADHSRKFIMIAGPSSSGKTTFSRRLSIQLSAAGLKPHPISVDNYFVEREQTPRDANGDYNFECLEAMDIELFNQQMCDLLAGKTVELPYFNFKTGKKEYNGDYLTMGEDDILVIEGIHCLNDKLSHSLPRESKFKIYISALTQLNVDEHNRIPTTDGRLIRRMVRDARTRGASAARTISMWPSVRRGEEENIFPYQEEADVVFNSALIYELSVLKQYAEPLLFGIDREAPEYLEAKRLLKFLDYFLGVDSTNIPDNSLVREFIGGGCFRL</sequence>
<dbReference type="Proteomes" id="UP001652461">
    <property type="component" value="Unassembled WGS sequence"/>
</dbReference>
<evidence type="ECO:0000259" key="1">
    <source>
        <dbReference type="PROSITE" id="PS51880"/>
    </source>
</evidence>
<dbReference type="Pfam" id="PF00485">
    <property type="entry name" value="PRK"/>
    <property type="match status" value="1"/>
</dbReference>
<dbReference type="Gene3D" id="3.10.20.30">
    <property type="match status" value="1"/>
</dbReference>
<keyword evidence="2" id="KW-0808">Transferase</keyword>
<accession>A0ABT2RV68</accession>
<dbReference type="InterPro" id="IPR018163">
    <property type="entry name" value="Thr/Ala-tRNA-synth_IIc_edit"/>
</dbReference>
<dbReference type="PROSITE" id="PS51880">
    <property type="entry name" value="TGS"/>
    <property type="match status" value="1"/>
</dbReference>
<protein>
    <submittedName>
        <fullName evidence="2">Nucleoside kinase</fullName>
    </submittedName>
</protein>
<dbReference type="CDD" id="cd02028">
    <property type="entry name" value="UMPK_like"/>
    <property type="match status" value="1"/>
</dbReference>
<dbReference type="InterPro" id="IPR004095">
    <property type="entry name" value="TGS"/>
</dbReference>
<keyword evidence="2" id="KW-0418">Kinase</keyword>
<reference evidence="2 3" key="1">
    <citation type="journal article" date="2021" name="ISME Commun">
        <title>Automated analysis of genomic sequences facilitates high-throughput and comprehensive description of bacteria.</title>
        <authorList>
            <person name="Hitch T.C.A."/>
        </authorList>
    </citation>
    <scope>NUCLEOTIDE SEQUENCE [LARGE SCALE GENOMIC DNA]</scope>
    <source>
        <strain evidence="2 3">Sanger_04</strain>
    </source>
</reference>
<dbReference type="RefSeq" id="WP_262670644.1">
    <property type="nucleotide sequence ID" value="NZ_JAOQKC010000004.1"/>
</dbReference>
<dbReference type="SUPFAM" id="SSF81271">
    <property type="entry name" value="TGS-like"/>
    <property type="match status" value="1"/>
</dbReference>
<gene>
    <name evidence="2" type="ORF">OCV63_04755</name>
</gene>